<dbReference type="Pfam" id="PF05028">
    <property type="entry name" value="PARG_cat_C"/>
    <property type="match status" value="1"/>
</dbReference>
<feature type="domain" description="PARG helical" evidence="6">
    <location>
        <begin position="247"/>
        <end position="368"/>
    </location>
</feature>
<evidence type="ECO:0000256" key="2">
    <source>
        <dbReference type="ARBA" id="ARBA00012255"/>
    </source>
</evidence>
<feature type="compositionally biased region" description="Basic and acidic residues" evidence="4">
    <location>
        <begin position="39"/>
        <end position="61"/>
    </location>
</feature>
<reference evidence="8" key="1">
    <citation type="submission" date="2025-08" db="UniProtKB">
        <authorList>
            <consortium name="RefSeq"/>
        </authorList>
    </citation>
    <scope>IDENTIFICATION</scope>
    <source>
        <tissue evidence="8">Testes</tissue>
    </source>
</reference>
<dbReference type="RefSeq" id="XP_006819631.1">
    <property type="nucleotide sequence ID" value="XM_006819568.1"/>
</dbReference>
<dbReference type="PANTHER" id="PTHR12837:SF15">
    <property type="entry name" value="POLY(ADP-RIBOSE) GLYCOHYDROLASE"/>
    <property type="match status" value="1"/>
</dbReference>
<evidence type="ECO:0000259" key="6">
    <source>
        <dbReference type="Pfam" id="PF20811"/>
    </source>
</evidence>
<evidence type="ECO:0000256" key="3">
    <source>
        <dbReference type="ARBA" id="ARBA00022801"/>
    </source>
</evidence>
<evidence type="ECO:0000256" key="4">
    <source>
        <dbReference type="SAM" id="MobiDB-lite"/>
    </source>
</evidence>
<evidence type="ECO:0000256" key="1">
    <source>
        <dbReference type="ARBA" id="ARBA00009545"/>
    </source>
</evidence>
<dbReference type="InterPro" id="IPR046372">
    <property type="entry name" value="PARG_cat_C"/>
</dbReference>
<comment type="similarity">
    <text evidence="1">Belongs to the poly(ADP-ribose) glycohydrolase family.</text>
</comment>
<dbReference type="GeneID" id="102803017"/>
<evidence type="ECO:0000313" key="7">
    <source>
        <dbReference type="Proteomes" id="UP000694865"/>
    </source>
</evidence>
<evidence type="ECO:0000259" key="5">
    <source>
        <dbReference type="Pfam" id="PF05028"/>
    </source>
</evidence>
<dbReference type="Proteomes" id="UP000694865">
    <property type="component" value="Unplaced"/>
</dbReference>
<organism evidence="7 8">
    <name type="scientific">Saccoglossus kowalevskii</name>
    <name type="common">Acorn worm</name>
    <dbReference type="NCBI Taxonomy" id="10224"/>
    <lineage>
        <taxon>Eukaryota</taxon>
        <taxon>Metazoa</taxon>
        <taxon>Hemichordata</taxon>
        <taxon>Enteropneusta</taxon>
        <taxon>Harrimaniidae</taxon>
        <taxon>Saccoglossus</taxon>
    </lineage>
</organism>
<name>A0ABM0MHZ0_SACKO</name>
<dbReference type="Pfam" id="PF20811">
    <property type="entry name" value="PARG_cat_N"/>
    <property type="match status" value="1"/>
</dbReference>
<feature type="region of interest" description="Disordered" evidence="4">
    <location>
        <begin position="31"/>
        <end position="61"/>
    </location>
</feature>
<keyword evidence="7" id="KW-1185">Reference proteome</keyword>
<dbReference type="InterPro" id="IPR048362">
    <property type="entry name" value="PARG_helical"/>
</dbReference>
<evidence type="ECO:0000313" key="8">
    <source>
        <dbReference type="RefSeq" id="XP_006819631.1"/>
    </source>
</evidence>
<sequence>MNDEEPKRKRFKRNSILDGFRKQRQLSFVSQSVKGVKTTKSEDKLKTKVPDQVEDNNSEKELSDCQTIKEVQVQGVDDMDVSQREILANAAEARRSDSTDVESQELQMLTTMNRTRVCKGTDISELNTTPGCAAQLPTLKGDKQHIVLFRPHLRDGDSPRPWPDTYRDHWDPDHVKMPCSKENLYPVDDGSGQKKLRGRWELIQETLLGEIKSSLDLEEAILKYNSRYSNRWDFRGLHGYFTEVIDATEAIHFFNKTLPDLVRLALQLPNICTQALPLLKKQENMSITMSQQQIACLLANAFFCTFPRRNAKQRQSEYASYPDINFVQLFKGGRSGVEPRKAEKLKCIMNYFQRITTEMPTGTVTFSRRVLHDLPRWDKCSEELPRIHTTSCGTIEDDGLGMLQVDFANKYIGGGVLGWGCVQEEIRFMICPEMIISRLFTESLDNNECLVMTGCERYSNYTGYGDSFLWDGNFKDNTTRDSWGRIYTEVVAIDAIHFSNPKDQFKPGMVKRELDKAYVGYYGDDVLPRHLSAIATGNWGCGAFRGDPRLKALIQLMAAAVAKRDLVYFTFNDVKLAEDIYNMHEYIKAGGLSVGELWSAIKEFHEHFCTGRKKTAPLTLYQYIHRRYSDSDSSTGEDDVSTTPWEKDIASLISCSRPEFDYVCETVSRLARLSATATATLPSKLLTCLLCTSSRSLPDLN</sequence>
<dbReference type="InterPro" id="IPR007724">
    <property type="entry name" value="Poly_GlycHdrlase"/>
</dbReference>
<accession>A0ABM0MHZ0</accession>
<keyword evidence="3" id="KW-0378">Hydrolase</keyword>
<proteinExistence type="inferred from homology"/>
<dbReference type="PANTHER" id="PTHR12837">
    <property type="entry name" value="POLY ADP-RIBOSE GLYCOHYDROLASE"/>
    <property type="match status" value="1"/>
</dbReference>
<gene>
    <name evidence="8" type="primary">LOC102803017</name>
</gene>
<dbReference type="EC" id="3.2.1.143" evidence="2"/>
<feature type="domain" description="PARG catalytic Macro" evidence="5">
    <location>
        <begin position="375"/>
        <end position="577"/>
    </location>
</feature>
<protein>
    <recommendedName>
        <fullName evidence="2">poly(ADP-ribose) glycohydrolase</fullName>
        <ecNumber evidence="2">3.2.1.143</ecNumber>
    </recommendedName>
</protein>